<dbReference type="OMA" id="CVGGMES"/>
<keyword evidence="2" id="KW-0813">Transport</keyword>
<dbReference type="Gramene" id="EFJ08542">
    <property type="protein sequence ID" value="EFJ08542"/>
    <property type="gene ID" value="SELMODRAFT_47622"/>
</dbReference>
<dbReference type="PANTHER" id="PTHR22950">
    <property type="entry name" value="AMINO ACID TRANSPORTER"/>
    <property type="match status" value="1"/>
</dbReference>
<name>D8T4C1_SELML</name>
<keyword evidence="3 8" id="KW-0812">Transmembrane</keyword>
<feature type="transmembrane region" description="Helical" evidence="8">
    <location>
        <begin position="98"/>
        <end position="120"/>
    </location>
</feature>
<keyword evidence="4" id="KW-0029">Amino-acid transport</keyword>
<protein>
    <recommendedName>
        <fullName evidence="9">Amino acid transporter transmembrane domain-containing protein</fullName>
    </recommendedName>
</protein>
<evidence type="ECO:0000256" key="2">
    <source>
        <dbReference type="ARBA" id="ARBA00022448"/>
    </source>
</evidence>
<dbReference type="AlphaFoldDB" id="D8T4C1"/>
<feature type="non-terminal residue" evidence="10">
    <location>
        <position position="1"/>
    </location>
</feature>
<keyword evidence="5 8" id="KW-1133">Transmembrane helix</keyword>
<dbReference type="GO" id="GO:0005774">
    <property type="term" value="C:vacuolar membrane"/>
    <property type="evidence" value="ECO:0000318"/>
    <property type="project" value="GO_Central"/>
</dbReference>
<dbReference type="Proteomes" id="UP000001514">
    <property type="component" value="Unassembled WGS sequence"/>
</dbReference>
<evidence type="ECO:0000256" key="1">
    <source>
        <dbReference type="ARBA" id="ARBA00004141"/>
    </source>
</evidence>
<organism evidence="11">
    <name type="scientific">Selaginella moellendorffii</name>
    <name type="common">Spikemoss</name>
    <dbReference type="NCBI Taxonomy" id="88036"/>
    <lineage>
        <taxon>Eukaryota</taxon>
        <taxon>Viridiplantae</taxon>
        <taxon>Streptophyta</taxon>
        <taxon>Embryophyta</taxon>
        <taxon>Tracheophyta</taxon>
        <taxon>Lycopodiopsida</taxon>
        <taxon>Selaginellales</taxon>
        <taxon>Selaginellaceae</taxon>
        <taxon>Selaginella</taxon>
    </lineage>
</organism>
<evidence type="ECO:0000256" key="5">
    <source>
        <dbReference type="ARBA" id="ARBA00022989"/>
    </source>
</evidence>
<feature type="domain" description="Amino acid transporter transmembrane" evidence="9">
    <location>
        <begin position="8"/>
        <end position="170"/>
    </location>
</feature>
<comment type="subcellular location">
    <subcellularLocation>
        <location evidence="1">Membrane</location>
        <topology evidence="1">Multi-pass membrane protein</topology>
    </subcellularLocation>
</comment>
<evidence type="ECO:0000256" key="4">
    <source>
        <dbReference type="ARBA" id="ARBA00022970"/>
    </source>
</evidence>
<sequence length="180" mass="20300">LNARELATLVVMVVIVPTTWFEKLSVISFFSLCYTLSLLFVMLSTAYIGFYDGIGFKSQIPFVQASKISKFIGIYSFGYGLAPIYPSIYYSMQNQTSFTLAFFQVLSIAFGVFTIIFLLFQLLGSFMFGFSTAPLITQNLPRHFLASRLAGWVSFIIPVSKFPLLMHPITLDVYEIIAKK</sequence>
<dbReference type="InterPro" id="IPR013057">
    <property type="entry name" value="AA_transpt_TM"/>
</dbReference>
<feature type="transmembrane region" description="Helical" evidence="8">
    <location>
        <begin position="26"/>
        <end position="50"/>
    </location>
</feature>
<reference evidence="10 11" key="1">
    <citation type="journal article" date="2011" name="Science">
        <title>The Selaginella genome identifies genetic changes associated with the evolution of vascular plants.</title>
        <authorList>
            <person name="Banks J.A."/>
            <person name="Nishiyama T."/>
            <person name="Hasebe M."/>
            <person name="Bowman J.L."/>
            <person name="Gribskov M."/>
            <person name="dePamphilis C."/>
            <person name="Albert V.A."/>
            <person name="Aono N."/>
            <person name="Aoyama T."/>
            <person name="Ambrose B.A."/>
            <person name="Ashton N.W."/>
            <person name="Axtell M.J."/>
            <person name="Barker E."/>
            <person name="Barker M.S."/>
            <person name="Bennetzen J.L."/>
            <person name="Bonawitz N.D."/>
            <person name="Chapple C."/>
            <person name="Cheng C."/>
            <person name="Correa L.G."/>
            <person name="Dacre M."/>
            <person name="DeBarry J."/>
            <person name="Dreyer I."/>
            <person name="Elias M."/>
            <person name="Engstrom E.M."/>
            <person name="Estelle M."/>
            <person name="Feng L."/>
            <person name="Finet C."/>
            <person name="Floyd S.K."/>
            <person name="Frommer W.B."/>
            <person name="Fujita T."/>
            <person name="Gramzow L."/>
            <person name="Gutensohn M."/>
            <person name="Harholt J."/>
            <person name="Hattori M."/>
            <person name="Heyl A."/>
            <person name="Hirai T."/>
            <person name="Hiwatashi Y."/>
            <person name="Ishikawa M."/>
            <person name="Iwata M."/>
            <person name="Karol K.G."/>
            <person name="Koehler B."/>
            <person name="Kolukisaoglu U."/>
            <person name="Kubo M."/>
            <person name="Kurata T."/>
            <person name="Lalonde S."/>
            <person name="Li K."/>
            <person name="Li Y."/>
            <person name="Litt A."/>
            <person name="Lyons E."/>
            <person name="Manning G."/>
            <person name="Maruyama T."/>
            <person name="Michael T.P."/>
            <person name="Mikami K."/>
            <person name="Miyazaki S."/>
            <person name="Morinaga S."/>
            <person name="Murata T."/>
            <person name="Mueller-Roeber B."/>
            <person name="Nelson D.R."/>
            <person name="Obara M."/>
            <person name="Oguri Y."/>
            <person name="Olmstead R.G."/>
            <person name="Onodera N."/>
            <person name="Petersen B.L."/>
            <person name="Pils B."/>
            <person name="Prigge M."/>
            <person name="Rensing S.A."/>
            <person name="Riano-Pachon D.M."/>
            <person name="Roberts A.W."/>
            <person name="Sato Y."/>
            <person name="Scheller H.V."/>
            <person name="Schulz B."/>
            <person name="Schulz C."/>
            <person name="Shakirov E.V."/>
            <person name="Shibagaki N."/>
            <person name="Shinohara N."/>
            <person name="Shippen D.E."/>
            <person name="Soerensen I."/>
            <person name="Sotooka R."/>
            <person name="Sugimoto N."/>
            <person name="Sugita M."/>
            <person name="Sumikawa N."/>
            <person name="Tanurdzic M."/>
            <person name="Theissen G."/>
            <person name="Ulvskov P."/>
            <person name="Wakazuki S."/>
            <person name="Weng J.K."/>
            <person name="Willats W.W."/>
            <person name="Wipf D."/>
            <person name="Wolf P.G."/>
            <person name="Yang L."/>
            <person name="Zimmer A.D."/>
            <person name="Zhu Q."/>
            <person name="Mitros T."/>
            <person name="Hellsten U."/>
            <person name="Loque D."/>
            <person name="Otillar R."/>
            <person name="Salamov A."/>
            <person name="Schmutz J."/>
            <person name="Shapiro H."/>
            <person name="Lindquist E."/>
            <person name="Lucas S."/>
            <person name="Rokhsar D."/>
            <person name="Grigoriev I.V."/>
        </authorList>
    </citation>
    <scope>NUCLEOTIDE SEQUENCE [LARGE SCALE GENOMIC DNA]</scope>
</reference>
<evidence type="ECO:0000256" key="6">
    <source>
        <dbReference type="ARBA" id="ARBA00023136"/>
    </source>
</evidence>
<accession>D8T4C1</accession>
<evidence type="ECO:0000256" key="7">
    <source>
        <dbReference type="ARBA" id="ARBA00049662"/>
    </source>
</evidence>
<comment type="similarity">
    <text evidence="7">Belongs to the amino acid/polyamine transporter 2 family. Amino acid/auxin permease (AAAP) (TC 2.A.18.5) subfamily.</text>
</comment>
<proteinExistence type="inferred from homology"/>
<dbReference type="HOGENOM" id="CLU_1500125_0_0_1"/>
<evidence type="ECO:0000313" key="11">
    <source>
        <dbReference type="Proteomes" id="UP000001514"/>
    </source>
</evidence>
<keyword evidence="11" id="KW-1185">Reference proteome</keyword>
<evidence type="ECO:0000313" key="10">
    <source>
        <dbReference type="EMBL" id="EFJ08542.1"/>
    </source>
</evidence>
<feature type="transmembrane region" description="Helical" evidence="8">
    <location>
        <begin position="71"/>
        <end position="92"/>
    </location>
</feature>
<dbReference type="EMBL" id="GL377673">
    <property type="protein sequence ID" value="EFJ08542.1"/>
    <property type="molecule type" value="Genomic_DNA"/>
</dbReference>
<evidence type="ECO:0000256" key="3">
    <source>
        <dbReference type="ARBA" id="ARBA00022692"/>
    </source>
</evidence>
<dbReference type="GO" id="GO:0015179">
    <property type="term" value="F:L-amino acid transmembrane transporter activity"/>
    <property type="evidence" value="ECO:0000318"/>
    <property type="project" value="GO_Central"/>
</dbReference>
<evidence type="ECO:0000256" key="8">
    <source>
        <dbReference type="SAM" id="Phobius"/>
    </source>
</evidence>
<dbReference type="InParanoid" id="D8T4C1"/>
<keyword evidence="6 8" id="KW-0472">Membrane</keyword>
<dbReference type="Pfam" id="PF01490">
    <property type="entry name" value="Aa_trans"/>
    <property type="match status" value="1"/>
</dbReference>
<dbReference type="PANTHER" id="PTHR22950:SF692">
    <property type="entry name" value="TRANSMEMBRANE AMINO ACID TRANSPORTER FAMILY PROTEIN"/>
    <property type="match status" value="1"/>
</dbReference>
<gene>
    <name evidence="10" type="ORF">SELMODRAFT_47622</name>
</gene>
<dbReference type="eggNOG" id="KOG1303">
    <property type="taxonomic scope" value="Eukaryota"/>
</dbReference>
<dbReference type="GO" id="GO:0003333">
    <property type="term" value="P:amino acid transmembrane transport"/>
    <property type="evidence" value="ECO:0000318"/>
    <property type="project" value="GO_Central"/>
</dbReference>
<evidence type="ECO:0000259" key="9">
    <source>
        <dbReference type="Pfam" id="PF01490"/>
    </source>
</evidence>
<dbReference type="KEGG" id="smo:SELMODRAFT_47622"/>
<feature type="non-terminal residue" evidence="10">
    <location>
        <position position="180"/>
    </location>
</feature>